<dbReference type="InterPro" id="IPR001307">
    <property type="entry name" value="Thiosulphate_STrfase_CS"/>
</dbReference>
<dbReference type="PANTHER" id="PTHR43855">
    <property type="entry name" value="THIOSULFATE SULFURTRANSFERASE"/>
    <property type="match status" value="1"/>
</dbReference>
<dbReference type="InterPro" id="IPR036873">
    <property type="entry name" value="Rhodanese-like_dom_sf"/>
</dbReference>
<keyword evidence="1" id="KW-0677">Repeat</keyword>
<dbReference type="AlphaFoldDB" id="A0A450UIP8"/>
<sequence>MIPAFLQRPRFEISNLMSTPHFPLLIEPETLALYHDLEDLLVVDVSRAKSYSIAHIPRAVYIEYADLVLKNPPVGGLLPDIRHLGRLFSSVGLTSTTHVIAYDDEGGGKAGRLVWTLHLLGHDLCSVLNGGIHAWANERHALERQPNTPSASDYRAEIRRPEYLVDAEYVLKNLGNPDVAIVDARTPVEYTGEKKFSARGGHIPGAVNLDWMSTLDRARNLRWQPKDELRAMFEKIGVSPDREVIVYCQTHHRSSQLYMVLRYLGYPNVRGYAGSWSEWGNLMGVPVVEGDSPT</sequence>
<evidence type="ECO:0000256" key="1">
    <source>
        <dbReference type="ARBA" id="ARBA00022737"/>
    </source>
</evidence>
<dbReference type="InterPro" id="IPR051126">
    <property type="entry name" value="Thiosulfate_sulfurtransferase"/>
</dbReference>
<dbReference type="Gene3D" id="3.40.250.10">
    <property type="entry name" value="Rhodanese-like domain"/>
    <property type="match status" value="2"/>
</dbReference>
<name>A0A450UIP8_9GAMM</name>
<dbReference type="EMBL" id="CAADFF010000035">
    <property type="protein sequence ID" value="VFJ92421.1"/>
    <property type="molecule type" value="Genomic_DNA"/>
</dbReference>
<evidence type="ECO:0000313" key="4">
    <source>
        <dbReference type="EMBL" id="VFJ92421.1"/>
    </source>
</evidence>
<feature type="domain" description="Rhodanese" evidence="3">
    <location>
        <begin position="175"/>
        <end position="288"/>
    </location>
</feature>
<organism evidence="4">
    <name type="scientific">Candidatus Kentrum sp. LFY</name>
    <dbReference type="NCBI Taxonomy" id="2126342"/>
    <lineage>
        <taxon>Bacteria</taxon>
        <taxon>Pseudomonadati</taxon>
        <taxon>Pseudomonadota</taxon>
        <taxon>Gammaproteobacteria</taxon>
        <taxon>Candidatus Kentrum</taxon>
    </lineage>
</organism>
<dbReference type="PANTHER" id="PTHR43855:SF1">
    <property type="entry name" value="THIOSULFATE SULFURTRANSFERASE"/>
    <property type="match status" value="1"/>
</dbReference>
<dbReference type="PROSITE" id="PS00683">
    <property type="entry name" value="RHODANESE_2"/>
    <property type="match status" value="1"/>
</dbReference>
<dbReference type="SUPFAM" id="SSF52821">
    <property type="entry name" value="Rhodanese/Cell cycle control phosphatase"/>
    <property type="match status" value="2"/>
</dbReference>
<keyword evidence="2 4" id="KW-0808">Transferase</keyword>
<feature type="domain" description="Rhodanese" evidence="3">
    <location>
        <begin position="36"/>
        <end position="144"/>
    </location>
</feature>
<dbReference type="SMART" id="SM00450">
    <property type="entry name" value="RHOD"/>
    <property type="match status" value="2"/>
</dbReference>
<gene>
    <name evidence="4" type="ORF">BECKLFY1418B_GA0070995_10355</name>
</gene>
<evidence type="ECO:0000259" key="3">
    <source>
        <dbReference type="PROSITE" id="PS50206"/>
    </source>
</evidence>
<dbReference type="InterPro" id="IPR001763">
    <property type="entry name" value="Rhodanese-like_dom"/>
</dbReference>
<keyword evidence="4" id="KW-0670">Pyruvate</keyword>
<dbReference type="GO" id="GO:0004792">
    <property type="term" value="F:thiosulfate-cyanide sulfurtransferase activity"/>
    <property type="evidence" value="ECO:0007669"/>
    <property type="project" value="InterPro"/>
</dbReference>
<dbReference type="CDD" id="cd01449">
    <property type="entry name" value="TST_Repeat_2"/>
    <property type="match status" value="1"/>
</dbReference>
<accession>A0A450UIP8</accession>
<dbReference type="PROSITE" id="PS50206">
    <property type="entry name" value="RHODANESE_3"/>
    <property type="match status" value="2"/>
</dbReference>
<evidence type="ECO:0000256" key="2">
    <source>
        <dbReference type="RuleBase" id="RU000507"/>
    </source>
</evidence>
<reference evidence="4" key="1">
    <citation type="submission" date="2019-02" db="EMBL/GenBank/DDBJ databases">
        <authorList>
            <person name="Gruber-Vodicka R. H."/>
            <person name="Seah K. B. B."/>
        </authorList>
    </citation>
    <scope>NUCLEOTIDE SEQUENCE</scope>
    <source>
        <strain evidence="4">BECK_M7</strain>
    </source>
</reference>
<dbReference type="Pfam" id="PF00581">
    <property type="entry name" value="Rhodanese"/>
    <property type="match status" value="2"/>
</dbReference>
<dbReference type="CDD" id="cd01448">
    <property type="entry name" value="TST_Repeat_1"/>
    <property type="match status" value="1"/>
</dbReference>
<proteinExistence type="predicted"/>
<protein>
    <recommendedName>
        <fullName evidence="2">Sulfurtransferase</fullName>
    </recommendedName>
</protein>